<comment type="caution">
    <text evidence="5">The sequence shown here is derived from an EMBL/GenBank/DDBJ whole genome shotgun (WGS) entry which is preliminary data.</text>
</comment>
<dbReference type="Pfam" id="PF00005">
    <property type="entry name" value="ABC_tran"/>
    <property type="match status" value="2"/>
</dbReference>
<dbReference type="Proteomes" id="UP000306441">
    <property type="component" value="Unassembled WGS sequence"/>
</dbReference>
<protein>
    <submittedName>
        <fullName evidence="5">ABC transporter ATP-binding protein</fullName>
    </submittedName>
</protein>
<dbReference type="InterPro" id="IPR050107">
    <property type="entry name" value="ABC_carbohydrate_import_ATPase"/>
</dbReference>
<proteinExistence type="inferred from homology"/>
<dbReference type="RefSeq" id="WP_136356552.1">
    <property type="nucleotide sequence ID" value="NZ_SSNY01000004.1"/>
</dbReference>
<organism evidence="5 6">
    <name type="scientific">Ollibium composti</name>
    <dbReference type="NCBI Taxonomy" id="2675109"/>
    <lineage>
        <taxon>Bacteria</taxon>
        <taxon>Pseudomonadati</taxon>
        <taxon>Pseudomonadota</taxon>
        <taxon>Alphaproteobacteria</taxon>
        <taxon>Hyphomicrobiales</taxon>
        <taxon>Phyllobacteriaceae</taxon>
        <taxon>Ollibium</taxon>
    </lineage>
</organism>
<keyword evidence="3 5" id="KW-0067">ATP-binding</keyword>
<dbReference type="PROSITE" id="PS00211">
    <property type="entry name" value="ABC_TRANSPORTER_1"/>
    <property type="match status" value="1"/>
</dbReference>
<keyword evidence="2" id="KW-0547">Nucleotide-binding</keyword>
<dbReference type="GO" id="GO:0005524">
    <property type="term" value="F:ATP binding"/>
    <property type="evidence" value="ECO:0007669"/>
    <property type="project" value="UniProtKB-KW"/>
</dbReference>
<keyword evidence="6" id="KW-1185">Reference proteome</keyword>
<dbReference type="Gene3D" id="3.40.50.300">
    <property type="entry name" value="P-loop containing nucleotide triphosphate hydrolases"/>
    <property type="match status" value="2"/>
</dbReference>
<dbReference type="EMBL" id="SSNY01000004">
    <property type="protein sequence ID" value="THF58015.1"/>
    <property type="molecule type" value="Genomic_DNA"/>
</dbReference>
<evidence type="ECO:0000256" key="1">
    <source>
        <dbReference type="ARBA" id="ARBA00005417"/>
    </source>
</evidence>
<dbReference type="CDD" id="cd03216">
    <property type="entry name" value="ABC_Carb_Monos_I"/>
    <property type="match status" value="1"/>
</dbReference>
<evidence type="ECO:0000256" key="3">
    <source>
        <dbReference type="ARBA" id="ARBA00022840"/>
    </source>
</evidence>
<dbReference type="InterPro" id="IPR027417">
    <property type="entry name" value="P-loop_NTPase"/>
</dbReference>
<sequence>MRGISKSFGPVKANEAVDLAVAPGEILGLLGENGAGKTTLMNILFGAYQPDAGEILVNGKPVSIRNSADALAAGIGMVHQHFHLASRLTVMENLLIGIPGKGGRLDRAGALARLDDIARNYGLHLDPDQPVSALSIGEQQRLEIIKALFRRARLLILDEPTAVLAPSEVDGLFSALRAMAAQGLGIIFISHKLNEVRALTHRCVVLRHGRVAGRVDVPAETTALEMAQLMCGHEIVPPERGPSVPGAVVLSLDAVSTGGHGGMPLRAVTLAVREGEIVGIAGVSGNGQRALADVVSGMLKPQSGTMDIAGKRVAAFTPREVQALGLGRIPEDRMTTGLVTNLPLADSMVLPRIGTEAFSARGLLKPGAIVAFAEAQIEAFDIRCPGPMVRAGALSGGNLQKALLARELAFDPKVLIAAQPTRGLDIGAARFVHEKFLALRARRCGIVVVSEDLEELLALSDRIAVMYEGRIVGVLDSADASVSRLGMLMSGAGGSA</sequence>
<feature type="domain" description="ABC transporter" evidence="4">
    <location>
        <begin position="250"/>
        <end position="493"/>
    </location>
</feature>
<dbReference type="SMART" id="SM00382">
    <property type="entry name" value="AAA"/>
    <property type="match status" value="1"/>
</dbReference>
<evidence type="ECO:0000313" key="6">
    <source>
        <dbReference type="Proteomes" id="UP000306441"/>
    </source>
</evidence>
<dbReference type="PANTHER" id="PTHR43790">
    <property type="entry name" value="CARBOHYDRATE TRANSPORT ATP-BINDING PROTEIN MG119-RELATED"/>
    <property type="match status" value="1"/>
</dbReference>
<dbReference type="PROSITE" id="PS50893">
    <property type="entry name" value="ABC_TRANSPORTER_2"/>
    <property type="match status" value="2"/>
</dbReference>
<evidence type="ECO:0000256" key="2">
    <source>
        <dbReference type="ARBA" id="ARBA00022741"/>
    </source>
</evidence>
<evidence type="ECO:0000313" key="5">
    <source>
        <dbReference type="EMBL" id="THF58015.1"/>
    </source>
</evidence>
<dbReference type="InterPro" id="IPR003439">
    <property type="entry name" value="ABC_transporter-like_ATP-bd"/>
</dbReference>
<reference evidence="5 6" key="1">
    <citation type="submission" date="2019-04" db="EMBL/GenBank/DDBJ databases">
        <title>Mesorhizobium composti sp. nov., isolated from compost.</title>
        <authorList>
            <person name="Lin S.-Y."/>
            <person name="Hameed A."/>
            <person name="Hsieh Y.-T."/>
            <person name="Young C.-C."/>
        </authorList>
    </citation>
    <scope>NUCLEOTIDE SEQUENCE [LARGE SCALE GENOMIC DNA]</scope>
    <source>
        <strain evidence="5 6">CC-YTH430</strain>
    </source>
</reference>
<comment type="similarity">
    <text evidence="1">Belongs to the ABC transporter superfamily.</text>
</comment>
<dbReference type="InterPro" id="IPR017871">
    <property type="entry name" value="ABC_transporter-like_CS"/>
</dbReference>
<gene>
    <name evidence="5" type="ORF">E6C48_08515</name>
</gene>
<dbReference type="PANTHER" id="PTHR43790:SF4">
    <property type="entry name" value="GUANOSINE IMPORT ATP-BINDING PROTEIN NUPO"/>
    <property type="match status" value="1"/>
</dbReference>
<feature type="domain" description="ABC transporter" evidence="4">
    <location>
        <begin position="1"/>
        <end position="233"/>
    </location>
</feature>
<dbReference type="CDD" id="cd03215">
    <property type="entry name" value="ABC_Carb_Monos_II"/>
    <property type="match status" value="1"/>
</dbReference>
<name>A0ABY2Q9B1_9HYPH</name>
<accession>A0ABY2Q9B1</accession>
<dbReference type="InterPro" id="IPR003593">
    <property type="entry name" value="AAA+_ATPase"/>
</dbReference>
<dbReference type="SUPFAM" id="SSF52540">
    <property type="entry name" value="P-loop containing nucleoside triphosphate hydrolases"/>
    <property type="match status" value="2"/>
</dbReference>
<evidence type="ECO:0000259" key="4">
    <source>
        <dbReference type="PROSITE" id="PS50893"/>
    </source>
</evidence>